<keyword evidence="4" id="KW-1185">Reference proteome</keyword>
<feature type="repeat" description="PPR" evidence="2">
    <location>
        <begin position="86"/>
        <end position="120"/>
    </location>
</feature>
<dbReference type="EMBL" id="BAABME010002832">
    <property type="protein sequence ID" value="GAA0156317.1"/>
    <property type="molecule type" value="Genomic_DNA"/>
</dbReference>
<name>A0AAV3PZD7_LITER</name>
<evidence type="ECO:0000313" key="3">
    <source>
        <dbReference type="EMBL" id="GAA0156317.1"/>
    </source>
</evidence>
<dbReference type="GO" id="GO:0048731">
    <property type="term" value="P:system development"/>
    <property type="evidence" value="ECO:0007669"/>
    <property type="project" value="UniProtKB-ARBA"/>
</dbReference>
<dbReference type="GO" id="GO:0003723">
    <property type="term" value="F:RNA binding"/>
    <property type="evidence" value="ECO:0007669"/>
    <property type="project" value="InterPro"/>
</dbReference>
<evidence type="ECO:0000256" key="2">
    <source>
        <dbReference type="PROSITE-ProRule" id="PRU00708"/>
    </source>
</evidence>
<dbReference type="InterPro" id="IPR046960">
    <property type="entry name" value="PPR_At4g14850-like_plant"/>
</dbReference>
<reference evidence="3 4" key="1">
    <citation type="submission" date="2024-01" db="EMBL/GenBank/DDBJ databases">
        <title>The complete chloroplast genome sequence of Lithospermum erythrorhizon: insights into the phylogenetic relationship among Boraginaceae species and the maternal lineages of purple gromwells.</title>
        <authorList>
            <person name="Okada T."/>
            <person name="Watanabe K."/>
        </authorList>
    </citation>
    <scope>NUCLEOTIDE SEQUENCE [LARGE SCALE GENOMIC DNA]</scope>
</reference>
<keyword evidence="1" id="KW-0677">Repeat</keyword>
<evidence type="ECO:0000256" key="1">
    <source>
        <dbReference type="ARBA" id="ARBA00022737"/>
    </source>
</evidence>
<dbReference type="Pfam" id="PF13041">
    <property type="entry name" value="PPR_2"/>
    <property type="match status" value="2"/>
</dbReference>
<dbReference type="InterPro" id="IPR002885">
    <property type="entry name" value="PPR_rpt"/>
</dbReference>
<dbReference type="Proteomes" id="UP001454036">
    <property type="component" value="Unassembled WGS sequence"/>
</dbReference>
<dbReference type="InterPro" id="IPR011990">
    <property type="entry name" value="TPR-like_helical_dom_sf"/>
</dbReference>
<gene>
    <name evidence="3" type="ORF">LIER_13838</name>
</gene>
<dbReference type="SUPFAM" id="SSF48452">
    <property type="entry name" value="TPR-like"/>
    <property type="match status" value="1"/>
</dbReference>
<dbReference type="InterPro" id="IPR046848">
    <property type="entry name" value="E_motif"/>
</dbReference>
<feature type="repeat" description="PPR" evidence="2">
    <location>
        <begin position="148"/>
        <end position="182"/>
    </location>
</feature>
<dbReference type="Pfam" id="PF12854">
    <property type="entry name" value="PPR_1"/>
    <property type="match status" value="1"/>
</dbReference>
<dbReference type="Gene3D" id="1.25.40.10">
    <property type="entry name" value="Tetratricopeptide repeat domain"/>
    <property type="match status" value="5"/>
</dbReference>
<dbReference type="AlphaFoldDB" id="A0AAV3PZD7"/>
<organism evidence="3 4">
    <name type="scientific">Lithospermum erythrorhizon</name>
    <name type="common">Purple gromwell</name>
    <name type="synonym">Lithospermum officinale var. erythrorhizon</name>
    <dbReference type="NCBI Taxonomy" id="34254"/>
    <lineage>
        <taxon>Eukaryota</taxon>
        <taxon>Viridiplantae</taxon>
        <taxon>Streptophyta</taxon>
        <taxon>Embryophyta</taxon>
        <taxon>Tracheophyta</taxon>
        <taxon>Spermatophyta</taxon>
        <taxon>Magnoliopsida</taxon>
        <taxon>eudicotyledons</taxon>
        <taxon>Gunneridae</taxon>
        <taxon>Pentapetalae</taxon>
        <taxon>asterids</taxon>
        <taxon>lamiids</taxon>
        <taxon>Boraginales</taxon>
        <taxon>Boraginaceae</taxon>
        <taxon>Boraginoideae</taxon>
        <taxon>Lithospermeae</taxon>
        <taxon>Lithospermum</taxon>
    </lineage>
</organism>
<dbReference type="Pfam" id="PF01535">
    <property type="entry name" value="PPR"/>
    <property type="match status" value="8"/>
</dbReference>
<protein>
    <recommendedName>
        <fullName evidence="5">Pentatricopeptide repeat-containing protein</fullName>
    </recommendedName>
</protein>
<dbReference type="FunFam" id="1.25.40.10:FF:000125">
    <property type="entry name" value="Pentatricopeptide repeat-containing protein"/>
    <property type="match status" value="1"/>
</dbReference>
<dbReference type="GO" id="GO:0009451">
    <property type="term" value="P:RNA modification"/>
    <property type="evidence" value="ECO:0007669"/>
    <property type="project" value="InterPro"/>
</dbReference>
<dbReference type="PROSITE" id="PS51375">
    <property type="entry name" value="PPR"/>
    <property type="match status" value="6"/>
</dbReference>
<feature type="repeat" description="PPR" evidence="2">
    <location>
        <begin position="370"/>
        <end position="404"/>
    </location>
</feature>
<feature type="repeat" description="PPR" evidence="2">
    <location>
        <begin position="24"/>
        <end position="58"/>
    </location>
</feature>
<proteinExistence type="predicted"/>
<feature type="repeat" description="PPR" evidence="2">
    <location>
        <begin position="210"/>
        <end position="240"/>
    </location>
</feature>
<dbReference type="FunFam" id="1.25.40.10:FF:001810">
    <property type="entry name" value="Pentatricopeptide repeat-containing protein mitochondrial"/>
    <property type="match status" value="1"/>
</dbReference>
<evidence type="ECO:0008006" key="5">
    <source>
        <dbReference type="Google" id="ProtNLM"/>
    </source>
</evidence>
<dbReference type="Pfam" id="PF20431">
    <property type="entry name" value="E_motif"/>
    <property type="match status" value="1"/>
</dbReference>
<dbReference type="NCBIfam" id="TIGR00756">
    <property type="entry name" value="PPR"/>
    <property type="match status" value="9"/>
</dbReference>
<sequence>MHKLGRLGKINEARQLFDEMPQRDGFSYGSMITLYVKHGYLEKAEEVFDKMPHRTVFSDSAMVHAYAKADRIYEARRIFDSMSERNVFTYTGLISGYLKYGRVDEAFELFREMPDKNVVTWATMVLGYAQNGFIDKARMIFEEMPERNVVAWTVMIRAYAEDRQVDEALKLFREMPERNDYSWNAIIQGCLLDKRVDEAIELFWSKPSRTTISWTILITGLAENGLLGLAREYFDQMPKKDIAAWNAMITAYAEEGLMVEADELFNLMPMKNSVTYYAMINGFSKNRSEAEAFWYLILMLRNQIRPSEATITSILISCESISKLLQSHGIVVRLGFMRQTSITNLLVTMYSKIGDVSSARVAFDDIPTKDVVSWTAMILAYSNHGYANRALETFARMFRSGIEPDEVSLLGTLSACSHSGLVKKGRKLFNSMRAFNLVPNAGHYSSLVDILGRSGLVNEAVKVVLEMPAEQRDGAVLGAVLSACRLHGDVEVANQVGDKLFELEPDKSGPYILLANSYAASGKWDEFAQVRKKMKENNVRKIPGYSQIEINGKSHKFVVGDKSHTDIKEIDSFLKRSLWPLMRKMSYINDSSMALM</sequence>
<feature type="repeat" description="PPR" evidence="2">
    <location>
        <begin position="241"/>
        <end position="275"/>
    </location>
</feature>
<dbReference type="PANTHER" id="PTHR47926:SF380">
    <property type="entry name" value="PENTATRICOPEPTIDE REPEAT-CONTAINING PROTEIN"/>
    <property type="match status" value="1"/>
</dbReference>
<comment type="caution">
    <text evidence="3">The sequence shown here is derived from an EMBL/GenBank/DDBJ whole genome shotgun (WGS) entry which is preliminary data.</text>
</comment>
<accession>A0AAV3PZD7</accession>
<dbReference type="PANTHER" id="PTHR47926">
    <property type="entry name" value="PENTATRICOPEPTIDE REPEAT-CONTAINING PROTEIN"/>
    <property type="match status" value="1"/>
</dbReference>
<evidence type="ECO:0000313" key="4">
    <source>
        <dbReference type="Proteomes" id="UP001454036"/>
    </source>
</evidence>